<evidence type="ECO:0000313" key="1">
    <source>
        <dbReference type="EMBL" id="MCI2282876.1"/>
    </source>
</evidence>
<dbReference type="EMBL" id="JAKKSL010000001">
    <property type="protein sequence ID" value="MCI2282876.1"/>
    <property type="molecule type" value="Genomic_DNA"/>
</dbReference>
<evidence type="ECO:0000313" key="2">
    <source>
        <dbReference type="Proteomes" id="UP001139646"/>
    </source>
</evidence>
<name>A0ABS9WY58_9GAMM</name>
<dbReference type="Pfam" id="PF00300">
    <property type="entry name" value="His_Phos_1"/>
    <property type="match status" value="1"/>
</dbReference>
<comment type="caution">
    <text evidence="1">The sequence shown here is derived from an EMBL/GenBank/DDBJ whole genome shotgun (WGS) entry which is preliminary data.</text>
</comment>
<dbReference type="Gene3D" id="3.40.50.1240">
    <property type="entry name" value="Phosphoglycerate mutase-like"/>
    <property type="match status" value="1"/>
</dbReference>
<dbReference type="RefSeq" id="WP_242283935.1">
    <property type="nucleotide sequence ID" value="NZ_JAKKSL010000001.1"/>
</dbReference>
<dbReference type="Proteomes" id="UP001139646">
    <property type="component" value="Unassembled WGS sequence"/>
</dbReference>
<dbReference type="InterPro" id="IPR013078">
    <property type="entry name" value="His_Pase_superF_clade-1"/>
</dbReference>
<dbReference type="InterPro" id="IPR029033">
    <property type="entry name" value="His_PPase_superfam"/>
</dbReference>
<reference evidence="1" key="1">
    <citation type="submission" date="2022-01" db="EMBL/GenBank/DDBJ databases">
        <title>Colwellia maritima, isolated from seawater.</title>
        <authorList>
            <person name="Kristyanto S."/>
            <person name="Jung J."/>
            <person name="Jeon C.O."/>
        </authorList>
    </citation>
    <scope>NUCLEOTIDE SEQUENCE</scope>
    <source>
        <strain evidence="1">MSW7</strain>
    </source>
</reference>
<sequence>MLNNTKKLNEGICSDKNSNCNHFISTELSRVAVNNYSIYLVRHAEKTNNAENPSLTSCGKRRAEMLANMLSKTNITSIYSTSYQRTMQTSKPLADLNNRPIKIYNPKQLDQLALILQQKHENTLVVGHSNTTPQLVELLTNQKIPPLTEQDFQYLYQVHFVNEQPLLTIFQLPLNCLVTLN</sequence>
<accession>A0ABS9WY58</accession>
<dbReference type="SUPFAM" id="SSF53254">
    <property type="entry name" value="Phosphoglycerate mutase-like"/>
    <property type="match status" value="1"/>
</dbReference>
<gene>
    <name evidence="1" type="ORF">L3081_05010</name>
</gene>
<organism evidence="1 2">
    <name type="scientific">Colwellia maritima</name>
    <dbReference type="NCBI Taxonomy" id="2912588"/>
    <lineage>
        <taxon>Bacteria</taxon>
        <taxon>Pseudomonadati</taxon>
        <taxon>Pseudomonadota</taxon>
        <taxon>Gammaproteobacteria</taxon>
        <taxon>Alteromonadales</taxon>
        <taxon>Colwelliaceae</taxon>
        <taxon>Colwellia</taxon>
    </lineage>
</organism>
<protein>
    <submittedName>
        <fullName evidence="1">Histidine phosphatase family protein</fullName>
    </submittedName>
</protein>
<keyword evidence="2" id="KW-1185">Reference proteome</keyword>
<proteinExistence type="predicted"/>
<dbReference type="CDD" id="cd07067">
    <property type="entry name" value="HP_PGM_like"/>
    <property type="match status" value="1"/>
</dbReference>